<dbReference type="EMBL" id="VICG01000001">
    <property type="protein sequence ID" value="KAA8577157.1"/>
    <property type="molecule type" value="Genomic_DNA"/>
</dbReference>
<evidence type="ECO:0000313" key="2">
    <source>
        <dbReference type="Proteomes" id="UP000322873"/>
    </source>
</evidence>
<dbReference type="AlphaFoldDB" id="A0A5M9K8E7"/>
<accession>A0A5M9K8E7</accession>
<dbReference type="Proteomes" id="UP000322873">
    <property type="component" value="Unassembled WGS sequence"/>
</dbReference>
<evidence type="ECO:0000313" key="1">
    <source>
        <dbReference type="EMBL" id="KAA8577157.1"/>
    </source>
</evidence>
<sequence length="189" mass="21163">MALCDTGTFSSQSTSQAVGLLSFPVLPRSACGSIPCTLSNQEYVRMSIWSFLGIFDNPQGRRDHPNSRFPTGNIAVFVRSEIALDNPTPGYVAICDSCESFGAESPALAPEQSCLYLRWDAYYHACLLQKRFHNDGNSKTWSPRSFSQVSDPSIHATVRRPDRLRTPYYTTHPLQFVTTMAVYCLTKDY</sequence>
<proteinExistence type="predicted"/>
<name>A0A5M9K8E7_MONFR</name>
<organism evidence="1 2">
    <name type="scientific">Monilinia fructicola</name>
    <name type="common">Brown rot fungus</name>
    <name type="synonym">Ciboria fructicola</name>
    <dbReference type="NCBI Taxonomy" id="38448"/>
    <lineage>
        <taxon>Eukaryota</taxon>
        <taxon>Fungi</taxon>
        <taxon>Dikarya</taxon>
        <taxon>Ascomycota</taxon>
        <taxon>Pezizomycotina</taxon>
        <taxon>Leotiomycetes</taxon>
        <taxon>Helotiales</taxon>
        <taxon>Sclerotiniaceae</taxon>
        <taxon>Monilinia</taxon>
    </lineage>
</organism>
<protein>
    <submittedName>
        <fullName evidence="1">Uncharacterized protein</fullName>
    </submittedName>
</protein>
<keyword evidence="2" id="KW-1185">Reference proteome</keyword>
<reference evidence="1 2" key="1">
    <citation type="submission" date="2019-06" db="EMBL/GenBank/DDBJ databases">
        <title>Genome Sequence of the Brown Rot Fungal Pathogen Monilinia fructicola.</title>
        <authorList>
            <person name="De Miccolis Angelini R.M."/>
            <person name="Landi L."/>
            <person name="Abate D."/>
            <person name="Pollastro S."/>
            <person name="Romanazzi G."/>
            <person name="Faretra F."/>
        </authorList>
    </citation>
    <scope>NUCLEOTIDE SEQUENCE [LARGE SCALE GENOMIC DNA]</scope>
    <source>
        <strain evidence="1 2">Mfrc123</strain>
    </source>
</reference>
<comment type="caution">
    <text evidence="1">The sequence shown here is derived from an EMBL/GenBank/DDBJ whole genome shotgun (WGS) entry which is preliminary data.</text>
</comment>
<gene>
    <name evidence="1" type="ORF">EYC84_007154</name>
</gene>